<dbReference type="InterPro" id="IPR026055">
    <property type="entry name" value="FAR"/>
</dbReference>
<accession>A0A6P3Y1T7</accession>
<evidence type="ECO:0000256" key="3">
    <source>
        <dbReference type="ARBA" id="ARBA00023098"/>
    </source>
</evidence>
<dbReference type="Gene3D" id="3.40.50.720">
    <property type="entry name" value="NAD(P)-binding Rossmann-like Domain"/>
    <property type="match status" value="1"/>
</dbReference>
<sequence length="489" mass="56912">MFLCYVTCAKDISDYNQSNMAHCGDSNVTIRQTPIQAFYAGQSIFITGGTGFLGKILIEKLLRSCPDVSKIYVMVRSKKDKSAATRLDEIFESPVSISIIFHLAANIRFNNDIKSATVLNVVSTRAVLNLAKCMPNLKSFIHVSTIYTNCLVKHGEERFYKYLIKPEEFITLVQTSSESMINETLSRNISQWPNSYTFTKAIAEIVVKNNGESLPIGIFRLPAGTARGMGGQLSLFDRNLAPVSKGLLRFIMCNSDCKSSVTPVDITINALIARAWDVFNQPQRRGDNMLIYNYVSTNDAPLTYGDFFFYAQLSYQKYPIKSCYWVPTLTDPKQSYIYNMHLVRPPITCFNYRFLWKMHRYSTKVYETLSVSMKKYSCKRYFTCFRMWKLYKRIHDYCNSVEYFLVREWTYTDNNVHAMWQSMSENDQLLFNFNLKGFNWLKHVDNIIKGMRLYLFKEDLSTLEASRIKWKRLYWIHHATKFVFIFIVV</sequence>
<evidence type="ECO:0000256" key="2">
    <source>
        <dbReference type="ARBA" id="ARBA00022516"/>
    </source>
</evidence>
<dbReference type="GO" id="GO:0080019">
    <property type="term" value="F:alcohol-forming very long-chain fatty acyl-CoA reductase activity"/>
    <property type="evidence" value="ECO:0007669"/>
    <property type="project" value="InterPro"/>
</dbReference>
<comment type="similarity">
    <text evidence="1 4">Belongs to the fatty acyl-CoA reductase family.</text>
</comment>
<dbReference type="InterPro" id="IPR036291">
    <property type="entry name" value="NAD(P)-bd_dom_sf"/>
</dbReference>
<dbReference type="AlphaFoldDB" id="A0A6P3Y1T7"/>
<dbReference type="GO" id="GO:0035336">
    <property type="term" value="P:long-chain fatty-acyl-CoA metabolic process"/>
    <property type="evidence" value="ECO:0007669"/>
    <property type="project" value="TreeGrafter"/>
</dbReference>
<dbReference type="GeneID" id="106749648"/>
<evidence type="ECO:0000256" key="4">
    <source>
        <dbReference type="RuleBase" id="RU363097"/>
    </source>
</evidence>
<evidence type="ECO:0000259" key="5">
    <source>
        <dbReference type="Pfam" id="PF03015"/>
    </source>
</evidence>
<keyword evidence="7" id="KW-1185">Reference proteome</keyword>
<keyword evidence="2 4" id="KW-0444">Lipid biosynthesis</keyword>
<dbReference type="InterPro" id="IPR033640">
    <property type="entry name" value="FAR_C"/>
</dbReference>
<reference evidence="8" key="1">
    <citation type="submission" date="2025-08" db="UniProtKB">
        <authorList>
            <consortium name="RefSeq"/>
        </authorList>
    </citation>
    <scope>IDENTIFICATION</scope>
</reference>
<dbReference type="InterPro" id="IPR013120">
    <property type="entry name" value="FAR_NAD-bd"/>
</dbReference>
<protein>
    <recommendedName>
        <fullName evidence="4">Fatty acyl-CoA reductase</fullName>
        <ecNumber evidence="4">1.2.1.84</ecNumber>
    </recommendedName>
</protein>
<gene>
    <name evidence="8" type="primary">LOC106749648</name>
</gene>
<dbReference type="KEGG" id="dqu:106749648"/>
<dbReference type="Pfam" id="PF03015">
    <property type="entry name" value="Sterile"/>
    <property type="match status" value="1"/>
</dbReference>
<evidence type="ECO:0000313" key="7">
    <source>
        <dbReference type="Proteomes" id="UP000515204"/>
    </source>
</evidence>
<dbReference type="RefSeq" id="XP_014484801.1">
    <property type="nucleotide sequence ID" value="XM_014629315.1"/>
</dbReference>
<proteinExistence type="inferred from homology"/>
<keyword evidence="3 4" id="KW-0443">Lipid metabolism</keyword>
<evidence type="ECO:0000313" key="8">
    <source>
        <dbReference type="RefSeq" id="XP_014484801.1"/>
    </source>
</evidence>
<dbReference type="GO" id="GO:0102965">
    <property type="term" value="F:alcohol-forming long-chain fatty acyl-CoA reductase activity"/>
    <property type="evidence" value="ECO:0007669"/>
    <property type="project" value="UniProtKB-EC"/>
</dbReference>
<keyword evidence="4" id="KW-0521">NADP</keyword>
<dbReference type="Pfam" id="PF07993">
    <property type="entry name" value="NAD_binding_4"/>
    <property type="match status" value="2"/>
</dbReference>
<evidence type="ECO:0000259" key="6">
    <source>
        <dbReference type="Pfam" id="PF07993"/>
    </source>
</evidence>
<comment type="function">
    <text evidence="4">Catalyzes the reduction of fatty acyl-CoA to fatty alcohols.</text>
</comment>
<dbReference type="CDD" id="cd09071">
    <property type="entry name" value="FAR_C"/>
    <property type="match status" value="1"/>
</dbReference>
<name>A0A6P3Y1T7_DINQU</name>
<feature type="domain" description="Thioester reductase (TE)" evidence="6">
    <location>
        <begin position="46"/>
        <end position="94"/>
    </location>
</feature>
<dbReference type="SUPFAM" id="SSF51735">
    <property type="entry name" value="NAD(P)-binding Rossmann-fold domains"/>
    <property type="match status" value="1"/>
</dbReference>
<keyword evidence="4" id="KW-0560">Oxidoreductase</keyword>
<dbReference type="Proteomes" id="UP000515204">
    <property type="component" value="Unplaced"/>
</dbReference>
<comment type="catalytic activity">
    <reaction evidence="4">
        <text>a long-chain fatty acyl-CoA + 2 NADPH + 2 H(+) = a long-chain primary fatty alcohol + 2 NADP(+) + CoA</text>
        <dbReference type="Rhea" id="RHEA:52716"/>
        <dbReference type="ChEBI" id="CHEBI:15378"/>
        <dbReference type="ChEBI" id="CHEBI:57287"/>
        <dbReference type="ChEBI" id="CHEBI:57783"/>
        <dbReference type="ChEBI" id="CHEBI:58349"/>
        <dbReference type="ChEBI" id="CHEBI:77396"/>
        <dbReference type="ChEBI" id="CHEBI:83139"/>
        <dbReference type="EC" id="1.2.1.84"/>
    </reaction>
</comment>
<feature type="domain" description="Fatty acyl-CoA reductase C-terminal" evidence="5">
    <location>
        <begin position="385"/>
        <end position="458"/>
    </location>
</feature>
<feature type="domain" description="Thioester reductase (TE)" evidence="6">
    <location>
        <begin position="97"/>
        <end position="270"/>
    </location>
</feature>
<dbReference type="GO" id="GO:0005777">
    <property type="term" value="C:peroxisome"/>
    <property type="evidence" value="ECO:0007669"/>
    <property type="project" value="TreeGrafter"/>
</dbReference>
<dbReference type="PANTHER" id="PTHR11011">
    <property type="entry name" value="MALE STERILITY PROTEIN 2-RELATED"/>
    <property type="match status" value="1"/>
</dbReference>
<dbReference type="PANTHER" id="PTHR11011:SF60">
    <property type="entry name" value="FATTY ACYL-COA REDUCTASE-RELATED"/>
    <property type="match status" value="1"/>
</dbReference>
<dbReference type="EC" id="1.2.1.84" evidence="4"/>
<organism evidence="7 8">
    <name type="scientific">Dinoponera quadriceps</name>
    <name type="common">South American ant</name>
    <dbReference type="NCBI Taxonomy" id="609295"/>
    <lineage>
        <taxon>Eukaryota</taxon>
        <taxon>Metazoa</taxon>
        <taxon>Ecdysozoa</taxon>
        <taxon>Arthropoda</taxon>
        <taxon>Hexapoda</taxon>
        <taxon>Insecta</taxon>
        <taxon>Pterygota</taxon>
        <taxon>Neoptera</taxon>
        <taxon>Endopterygota</taxon>
        <taxon>Hymenoptera</taxon>
        <taxon>Apocrita</taxon>
        <taxon>Aculeata</taxon>
        <taxon>Formicoidea</taxon>
        <taxon>Formicidae</taxon>
        <taxon>Ponerinae</taxon>
        <taxon>Ponerini</taxon>
        <taxon>Dinoponera</taxon>
    </lineage>
</organism>
<evidence type="ECO:0000256" key="1">
    <source>
        <dbReference type="ARBA" id="ARBA00005928"/>
    </source>
</evidence>
<dbReference type="OrthoDB" id="429813at2759"/>